<accession>A0A6B3QJ16</accession>
<dbReference type="EMBL" id="JAAIFS010000003">
    <property type="protein sequence ID" value="NEV88086.1"/>
    <property type="molecule type" value="Genomic_DNA"/>
</dbReference>
<dbReference type="RefSeq" id="WP_164458789.1">
    <property type="nucleotide sequence ID" value="NZ_JAAIFS010000003.1"/>
</dbReference>
<protein>
    <submittedName>
        <fullName evidence="1">Uncharacterized protein</fullName>
    </submittedName>
</protein>
<name>A0A6B3QJ16_STRTE</name>
<sequence length="220" mass="24035">MTTPRILLDESVKDLQAELWFAEPHGYMPMPLNFLLAEPGSSDADAMRAAVAPLLDAAPSELVRQRFVAQLALGQRMLGALCGFGTVYCSVGLHRDDIDPRGAHLLSLFTISWRDTNVAPRGVTAARAATSAKGHTHITFEELPCGPAVLSESTLRYAADSGLPQFPLLQVHAHLPHPDCKRLVVLTISSTAVARREEYRVLLRGIVETVRFEDPMRVAS</sequence>
<organism evidence="1">
    <name type="scientific">Streptomyces tendae</name>
    <dbReference type="NCBI Taxonomy" id="1932"/>
    <lineage>
        <taxon>Bacteria</taxon>
        <taxon>Bacillati</taxon>
        <taxon>Actinomycetota</taxon>
        <taxon>Actinomycetes</taxon>
        <taxon>Kitasatosporales</taxon>
        <taxon>Streptomycetaceae</taxon>
        <taxon>Streptomyces</taxon>
    </lineage>
</organism>
<dbReference type="AlphaFoldDB" id="A0A6B3QJ16"/>
<comment type="caution">
    <text evidence="1">The sequence shown here is derived from an EMBL/GenBank/DDBJ whole genome shotgun (WGS) entry which is preliminary data.</text>
</comment>
<evidence type="ECO:0000313" key="1">
    <source>
        <dbReference type="EMBL" id="NEV88086.1"/>
    </source>
</evidence>
<proteinExistence type="predicted"/>
<gene>
    <name evidence="1" type="ORF">GUR47_15610</name>
</gene>
<reference evidence="1" key="1">
    <citation type="journal article" date="2020" name="Microorganisms">
        <title>Isolation, Genomic and Metabolomic Characterization of Streptomyces tendae VITAKN with Quorum Sensing Inhibitory Activity from Southern India.</title>
        <authorList>
            <person name="Ishaque N.M."/>
            <person name="Burgsdorf I."/>
            <person name="Limlingan Malit J.J."/>
            <person name="Saha S."/>
            <person name="Teta R."/>
            <person name="Ewe D."/>
            <person name="Kannabiran K."/>
            <person name="Hrouzek P."/>
            <person name="Steindler L."/>
            <person name="Costantino V."/>
            <person name="Saurav K."/>
        </authorList>
    </citation>
    <scope>NUCLEOTIDE SEQUENCE</scope>
    <source>
        <strain evidence="1">VITAKN</strain>
    </source>
</reference>